<keyword evidence="2" id="KW-0328">Glycosyltransferase</keyword>
<dbReference type="SUPFAM" id="SSF53448">
    <property type="entry name" value="Nucleotide-diphospho-sugar transferases"/>
    <property type="match status" value="1"/>
</dbReference>
<dbReference type="PANTHER" id="PTHR43685">
    <property type="entry name" value="GLYCOSYLTRANSFERASE"/>
    <property type="match status" value="1"/>
</dbReference>
<dbReference type="GO" id="GO:0016757">
    <property type="term" value="F:glycosyltransferase activity"/>
    <property type="evidence" value="ECO:0007669"/>
    <property type="project" value="UniProtKB-KW"/>
</dbReference>
<protein>
    <submittedName>
        <fullName evidence="2">Glycosyltransferase</fullName>
        <ecNumber evidence="2">2.4.-.-</ecNumber>
    </submittedName>
</protein>
<proteinExistence type="predicted"/>
<sequence length="309" mass="34355">MLTLLIPTKNHGIYLESLLSSVIFAPGSPVTKLIVYNDGSTDNTAEILARYSGDARVRVLGGDGPSVGVLGGYQKMCPLIDTPYMTMLASDDLFYPEKLALLFQEMLRTNAKMAFGKYQILENGQLSNLSHPGWQARRYKPNCDFEALIGFDHYVFCGIYKTDALPRHGSNGFMFDLTLSKLVAADGLGEFRGQDWALALDMAVAHPGEICFVDDYIAVFRKVANQLSSESVYVHTGRSAFEMALLIVKFLSDYSLRAKLKSEPYFHQSVKNLFYAKFGGITEAAKQTSNFQQIYKPMILAADTILNNM</sequence>
<gene>
    <name evidence="2" type="ORF">RJN63_08470</name>
</gene>
<evidence type="ECO:0000313" key="2">
    <source>
        <dbReference type="EMBL" id="MDT0336858.1"/>
    </source>
</evidence>
<dbReference type="InterPro" id="IPR001173">
    <property type="entry name" value="Glyco_trans_2-like"/>
</dbReference>
<dbReference type="InterPro" id="IPR029044">
    <property type="entry name" value="Nucleotide-diphossugar_trans"/>
</dbReference>
<feature type="domain" description="Glycosyltransferase 2-like" evidence="1">
    <location>
        <begin position="4"/>
        <end position="145"/>
    </location>
</feature>
<dbReference type="EC" id="2.4.-.-" evidence="2"/>
<keyword evidence="2" id="KW-0808">Transferase</keyword>
<dbReference type="Pfam" id="PF00535">
    <property type="entry name" value="Glycos_transf_2"/>
    <property type="match status" value="1"/>
</dbReference>
<reference evidence="2" key="1">
    <citation type="submission" date="2023-02" db="EMBL/GenBank/DDBJ databases">
        <title>Description of Herbaspirillum huttiense subsp. nephrolepsisexaltata and Herbaspirillum huttiense subsp. lycopersicon.</title>
        <authorList>
            <person name="Poudel M."/>
            <person name="Sharma A."/>
            <person name="Goss E."/>
            <person name="Tapia J.H."/>
            <person name="Harmon C.M."/>
            <person name="Jones J.B."/>
        </authorList>
    </citation>
    <scope>NUCLEOTIDE SEQUENCE</scope>
    <source>
        <strain evidence="2">NC40101</strain>
    </source>
</reference>
<dbReference type="InterPro" id="IPR050834">
    <property type="entry name" value="Glycosyltransf_2"/>
</dbReference>
<dbReference type="PANTHER" id="PTHR43685:SF2">
    <property type="entry name" value="GLYCOSYLTRANSFERASE 2-LIKE DOMAIN-CONTAINING PROTEIN"/>
    <property type="match status" value="1"/>
</dbReference>
<dbReference type="AlphaFoldDB" id="A0AAE4G8X9"/>
<name>A0AAE4G8X9_9BURK</name>
<dbReference type="RefSeq" id="WP_034331027.1">
    <property type="nucleotide sequence ID" value="NZ_JAVLSM010000004.1"/>
</dbReference>
<organism evidence="2">
    <name type="scientific">Herbaspirillum huttiense subsp. nephrolepidis</name>
    <dbReference type="NCBI Taxonomy" id="3075126"/>
    <lineage>
        <taxon>Bacteria</taxon>
        <taxon>Pseudomonadati</taxon>
        <taxon>Pseudomonadota</taxon>
        <taxon>Betaproteobacteria</taxon>
        <taxon>Burkholderiales</taxon>
        <taxon>Oxalobacteraceae</taxon>
        <taxon>Herbaspirillum</taxon>
    </lineage>
</organism>
<accession>A0AAE4G8X9</accession>
<evidence type="ECO:0000259" key="1">
    <source>
        <dbReference type="Pfam" id="PF00535"/>
    </source>
</evidence>
<dbReference type="EMBL" id="JAVRAA010000003">
    <property type="protein sequence ID" value="MDT0336858.1"/>
    <property type="molecule type" value="Genomic_DNA"/>
</dbReference>
<dbReference type="Gene3D" id="3.90.550.10">
    <property type="entry name" value="Spore Coat Polysaccharide Biosynthesis Protein SpsA, Chain A"/>
    <property type="match status" value="1"/>
</dbReference>
<comment type="caution">
    <text evidence="2">The sequence shown here is derived from an EMBL/GenBank/DDBJ whole genome shotgun (WGS) entry which is preliminary data.</text>
</comment>